<dbReference type="SUPFAM" id="SSF56204">
    <property type="entry name" value="Hect, E3 ligase catalytic domain"/>
    <property type="match status" value="1"/>
</dbReference>
<keyword evidence="9" id="KW-1185">Reference proteome</keyword>
<evidence type="ECO:0000256" key="3">
    <source>
        <dbReference type="ARBA" id="ARBA00022786"/>
    </source>
</evidence>
<feature type="repeat" description="RCC1" evidence="5">
    <location>
        <begin position="228"/>
        <end position="279"/>
    </location>
</feature>
<dbReference type="STRING" id="6832.A0A553PD58"/>
<dbReference type="InterPro" id="IPR051709">
    <property type="entry name" value="Ub-ligase/GTPase-reg"/>
</dbReference>
<evidence type="ECO:0000313" key="8">
    <source>
        <dbReference type="EMBL" id="TRY75604.1"/>
    </source>
</evidence>
<dbReference type="InterPro" id="IPR000569">
    <property type="entry name" value="HECT_dom"/>
</dbReference>
<accession>A0A553PD58</accession>
<organism evidence="8 9">
    <name type="scientific">Tigriopus californicus</name>
    <name type="common">Marine copepod</name>
    <dbReference type="NCBI Taxonomy" id="6832"/>
    <lineage>
        <taxon>Eukaryota</taxon>
        <taxon>Metazoa</taxon>
        <taxon>Ecdysozoa</taxon>
        <taxon>Arthropoda</taxon>
        <taxon>Crustacea</taxon>
        <taxon>Multicrustacea</taxon>
        <taxon>Hexanauplia</taxon>
        <taxon>Copepoda</taxon>
        <taxon>Harpacticoida</taxon>
        <taxon>Harpacticidae</taxon>
        <taxon>Tigriopus</taxon>
    </lineage>
</organism>
<dbReference type="PRINTS" id="PR00633">
    <property type="entry name" value="RCCNDNSATION"/>
</dbReference>
<feature type="repeat" description="RCC1" evidence="5">
    <location>
        <begin position="121"/>
        <end position="173"/>
    </location>
</feature>
<sequence length="980" mass="109447">MITLYSWGRGDQGQLGLGGGLESPYVSVPRNIRHVPWISEKADDELGSTRRAHVAQIDSGDEHTAVLMSNGSVFICGSNDMAQLGHDQSQSRFERIESLSPYKVTHLACGGKHTLALEQWGKVFSWGSDDRGQLGQNSGEEKWPMPKIIRGLAHLNVVQVACGWKHSLVLTNNGRLFAFGDNTYGQLGLGNDGGDRVLTPQPIESLSGLPIKKIACGGYHCVVVTMSGAVFAWGRNNHGQVGVDGNESKFFPVQIRSLRSQNVAHVACGDEHTVCLTQFGGVFSFGCGRYGQLGHGSWNNEQSPRQVMELMGTEVSQVACGKRQTLAFVPSRGRLYAFGLAGSGQLGSENTSNSNTPQVVHGSWVSPMGNMLKAIKRSISLVEQEQLVLFLVGAGGDQSFGAVCPRFFAEQNRLAIDMRKTSKSASMQVISSDIQDFFRTAKPDQSLDQDLLEILETIFSSTSCLNGSLLTSTHQPCSSKNSGIDFKAWIEFYSIVKSCPNKTLVEIVENGIIQSIIPKLKQTPPDVETLRVFLTLPLFHKFDDPTMHEELQTPFANNLISLDKNPWNVIEKWISQQDKSYLKGLVQKLKNVARHILKSRSQSSTSNRRLETSLVLLRILNRINVDQNLIIDYEDFYIPEVSECLDLVTCYARWLALRSEGGTEFSICNYPFVFDAVGKSILLHVDQAFQMQKAVHEARSTAMLSNFFVPIIDPDQTSFLILHVSRDNIVTDTLTQIRLASRSDLKKPLKIRFQGEEAEDAGGVRKEFFLLILKELLDPKYGMFKEYEETRTIWFHPLSFEEDQMFFIIGVVCGLAIYNFTIINLPFPLPLYKKLLGDKVGNLDDLATLSPTIAKGLQDVLAYDKDDLEDVFCLNFALSEEHYGELKTLPLKSGGENIPVTQSNKKEYVDLHCQFVLNESIKKRFDAFKQGFDLVCAGRVLELFHAHELMAVVVGNQNYDWDELEKTTEYKVRSQLLDWS</sequence>
<keyword evidence="6" id="KW-0472">Membrane</keyword>
<dbReference type="Proteomes" id="UP000318571">
    <property type="component" value="Chromosome 2"/>
</dbReference>
<keyword evidence="6" id="KW-1133">Transmembrane helix</keyword>
<name>A0A553PD58_TIGCA</name>
<dbReference type="Gene3D" id="2.130.10.30">
    <property type="entry name" value="Regulator of chromosome condensation 1/beta-lactamase-inhibitor protein II"/>
    <property type="match status" value="2"/>
</dbReference>
<evidence type="ECO:0000256" key="4">
    <source>
        <dbReference type="PROSITE-ProRule" id="PRU00104"/>
    </source>
</evidence>
<dbReference type="GO" id="GO:0009966">
    <property type="term" value="P:regulation of signal transduction"/>
    <property type="evidence" value="ECO:0007669"/>
    <property type="project" value="UniProtKB-ARBA"/>
</dbReference>
<feature type="repeat" description="RCC1" evidence="5">
    <location>
        <begin position="2"/>
        <end position="70"/>
    </location>
</feature>
<feature type="repeat" description="RCC1" evidence="5">
    <location>
        <begin position="280"/>
        <end position="331"/>
    </location>
</feature>
<dbReference type="GO" id="GO:0005737">
    <property type="term" value="C:cytoplasm"/>
    <property type="evidence" value="ECO:0007669"/>
    <property type="project" value="TreeGrafter"/>
</dbReference>
<dbReference type="Pfam" id="PF25390">
    <property type="entry name" value="WD40_RLD"/>
    <property type="match status" value="1"/>
</dbReference>
<dbReference type="PANTHER" id="PTHR45622">
    <property type="entry name" value="UBIQUITIN-PROTEIN LIGASE E3A-RELATED"/>
    <property type="match status" value="1"/>
</dbReference>
<dbReference type="EMBL" id="VCGU01000005">
    <property type="protein sequence ID" value="TRY75604.1"/>
    <property type="molecule type" value="Genomic_DNA"/>
</dbReference>
<dbReference type="InterPro" id="IPR035983">
    <property type="entry name" value="Hect_E3_ubiquitin_ligase"/>
</dbReference>
<dbReference type="Pfam" id="PF00632">
    <property type="entry name" value="HECT"/>
    <property type="match status" value="1"/>
</dbReference>
<dbReference type="Gene3D" id="3.90.1750.10">
    <property type="entry name" value="Hect, E3 ligase catalytic domains"/>
    <property type="match status" value="1"/>
</dbReference>
<evidence type="ECO:0000313" key="9">
    <source>
        <dbReference type="Proteomes" id="UP000318571"/>
    </source>
</evidence>
<feature type="domain" description="HECT" evidence="7">
    <location>
        <begin position="741"/>
        <end position="980"/>
    </location>
</feature>
<evidence type="ECO:0000256" key="2">
    <source>
        <dbReference type="ARBA" id="ARBA00022737"/>
    </source>
</evidence>
<protein>
    <recommendedName>
        <fullName evidence="7">HECT domain-containing protein</fullName>
    </recommendedName>
</protein>
<dbReference type="InterPro" id="IPR000408">
    <property type="entry name" value="Reg_chr_condens"/>
</dbReference>
<dbReference type="PROSITE" id="PS50012">
    <property type="entry name" value="RCC1_3"/>
    <property type="match status" value="6"/>
</dbReference>
<keyword evidence="6" id="KW-0812">Transmembrane</keyword>
<feature type="repeat" description="RCC1" evidence="5">
    <location>
        <begin position="71"/>
        <end position="120"/>
    </location>
</feature>
<gene>
    <name evidence="8" type="ORF">TCAL_04992</name>
</gene>
<keyword evidence="1" id="KW-0808">Transferase</keyword>
<dbReference type="SUPFAM" id="SSF50985">
    <property type="entry name" value="RCC1/BLIP-II"/>
    <property type="match status" value="1"/>
</dbReference>
<reference evidence="8 9" key="1">
    <citation type="journal article" date="2018" name="Nat. Ecol. Evol.">
        <title>Genomic signatures of mitonuclear coevolution across populations of Tigriopus californicus.</title>
        <authorList>
            <person name="Barreto F.S."/>
            <person name="Watson E.T."/>
            <person name="Lima T.G."/>
            <person name="Willett C.S."/>
            <person name="Edmands S."/>
            <person name="Li W."/>
            <person name="Burton R.S."/>
        </authorList>
    </citation>
    <scope>NUCLEOTIDE SEQUENCE [LARGE SCALE GENOMIC DNA]</scope>
    <source>
        <strain evidence="8 9">San Diego</strain>
    </source>
</reference>
<proteinExistence type="predicted"/>
<dbReference type="SMART" id="SM00119">
    <property type="entry name" value="HECTc"/>
    <property type="match status" value="1"/>
</dbReference>
<comment type="caution">
    <text evidence="4">Lacks conserved residue(s) required for the propagation of feature annotation.</text>
</comment>
<dbReference type="InterPro" id="IPR009091">
    <property type="entry name" value="RCC1/BLIP-II"/>
</dbReference>
<comment type="caution">
    <text evidence="8">The sequence shown here is derived from an EMBL/GenBank/DDBJ whole genome shotgun (WGS) entry which is preliminary data.</text>
</comment>
<dbReference type="FunFam" id="3.30.2160.10:FF:000004">
    <property type="entry name" value="probable E3 ubiquitin-protein ligase HERC4 isoform X1"/>
    <property type="match status" value="1"/>
</dbReference>
<dbReference type="PROSITE" id="PS50237">
    <property type="entry name" value="HECT"/>
    <property type="match status" value="1"/>
</dbReference>
<dbReference type="AlphaFoldDB" id="A0A553PD58"/>
<dbReference type="Gene3D" id="3.30.2160.10">
    <property type="entry name" value="Hect, E3 ligase catalytic domain"/>
    <property type="match status" value="1"/>
</dbReference>
<dbReference type="PANTHER" id="PTHR45622:SF76">
    <property type="entry name" value="HECT AND RLD DOMAIN CONTAINING E3 UBIQUITIN LIGASE 4, ISOFORM C"/>
    <property type="match status" value="1"/>
</dbReference>
<keyword evidence="3 4" id="KW-0833">Ubl conjugation pathway</keyword>
<feature type="repeat" description="RCC1" evidence="5">
    <location>
        <begin position="174"/>
        <end position="227"/>
    </location>
</feature>
<dbReference type="GO" id="GO:0004842">
    <property type="term" value="F:ubiquitin-protein transferase activity"/>
    <property type="evidence" value="ECO:0007669"/>
    <property type="project" value="InterPro"/>
</dbReference>
<feature type="transmembrane region" description="Helical" evidence="6">
    <location>
        <begin position="805"/>
        <end position="827"/>
    </location>
</feature>
<dbReference type="PROSITE" id="PS00626">
    <property type="entry name" value="RCC1_2"/>
    <property type="match status" value="3"/>
</dbReference>
<dbReference type="OMA" id="FKSQACW"/>
<evidence type="ECO:0000256" key="6">
    <source>
        <dbReference type="SAM" id="Phobius"/>
    </source>
</evidence>
<evidence type="ECO:0000259" key="7">
    <source>
        <dbReference type="PROSITE" id="PS50237"/>
    </source>
</evidence>
<evidence type="ECO:0000256" key="1">
    <source>
        <dbReference type="ARBA" id="ARBA00022679"/>
    </source>
</evidence>
<evidence type="ECO:0000256" key="5">
    <source>
        <dbReference type="PROSITE-ProRule" id="PRU00235"/>
    </source>
</evidence>
<dbReference type="InterPro" id="IPR058923">
    <property type="entry name" value="RCC1-like_dom"/>
</dbReference>
<keyword evidence="2" id="KW-0677">Repeat</keyword>